<dbReference type="InterPro" id="IPR011009">
    <property type="entry name" value="Kinase-like_dom_sf"/>
</dbReference>
<dbReference type="InterPro" id="IPR000719">
    <property type="entry name" value="Prot_kinase_dom"/>
</dbReference>
<keyword evidence="8" id="KW-0472">Membrane</keyword>
<dbReference type="SMART" id="SM00028">
    <property type="entry name" value="TPR"/>
    <property type="match status" value="4"/>
</dbReference>
<dbReference type="GO" id="GO:0005524">
    <property type="term" value="F:ATP binding"/>
    <property type="evidence" value="ECO:0007669"/>
    <property type="project" value="UniProtKB-UniRule"/>
</dbReference>
<feature type="domain" description="Protein kinase" evidence="9">
    <location>
        <begin position="11"/>
        <end position="262"/>
    </location>
</feature>
<gene>
    <name evidence="10" type="ORF">K8V39_08200</name>
</gene>
<evidence type="ECO:0000256" key="7">
    <source>
        <dbReference type="PROSITE-ProRule" id="PRU10141"/>
    </source>
</evidence>
<dbReference type="PANTHER" id="PTHR43671:SF13">
    <property type="entry name" value="SERINE_THREONINE-PROTEIN KINASE NEK2"/>
    <property type="match status" value="1"/>
</dbReference>
<dbReference type="Pfam" id="PF13181">
    <property type="entry name" value="TPR_8"/>
    <property type="match status" value="3"/>
</dbReference>
<keyword evidence="3" id="KW-0808">Transferase</keyword>
<dbReference type="InterPro" id="IPR017441">
    <property type="entry name" value="Protein_kinase_ATP_BS"/>
</dbReference>
<keyword evidence="6 7" id="KW-0067">ATP-binding</keyword>
<keyword evidence="5 10" id="KW-0418">Kinase</keyword>
<reference evidence="10" key="1">
    <citation type="journal article" date="2021" name="PeerJ">
        <title>Extensive microbial diversity within the chicken gut microbiome revealed by metagenomics and culture.</title>
        <authorList>
            <person name="Gilroy R."/>
            <person name="Ravi A."/>
            <person name="Getino M."/>
            <person name="Pursley I."/>
            <person name="Horton D.L."/>
            <person name="Alikhan N.F."/>
            <person name="Baker D."/>
            <person name="Gharbi K."/>
            <person name="Hall N."/>
            <person name="Watson M."/>
            <person name="Adriaenssens E.M."/>
            <person name="Foster-Nyarko E."/>
            <person name="Jarju S."/>
            <person name="Secka A."/>
            <person name="Antonio M."/>
            <person name="Oren A."/>
            <person name="Chaudhuri R.R."/>
            <person name="La Ragione R."/>
            <person name="Hildebrand F."/>
            <person name="Pallen M.J."/>
        </authorList>
    </citation>
    <scope>NUCLEOTIDE SEQUENCE</scope>
    <source>
        <strain evidence="10">USAMLcec4-12693</strain>
    </source>
</reference>
<keyword evidence="8" id="KW-1133">Transmembrane helix</keyword>
<dbReference type="PROSITE" id="PS00108">
    <property type="entry name" value="PROTEIN_KINASE_ST"/>
    <property type="match status" value="1"/>
</dbReference>
<feature type="binding site" evidence="7">
    <location>
        <position position="40"/>
    </location>
    <ligand>
        <name>ATP</name>
        <dbReference type="ChEBI" id="CHEBI:30616"/>
    </ligand>
</feature>
<dbReference type="Proteomes" id="UP000813420">
    <property type="component" value="Unassembled WGS sequence"/>
</dbReference>
<dbReference type="CDD" id="cd14014">
    <property type="entry name" value="STKc_PknB_like"/>
    <property type="match status" value="1"/>
</dbReference>
<dbReference type="SMART" id="SM00220">
    <property type="entry name" value="S_TKc"/>
    <property type="match status" value="1"/>
</dbReference>
<evidence type="ECO:0000256" key="6">
    <source>
        <dbReference type="ARBA" id="ARBA00022840"/>
    </source>
</evidence>
<dbReference type="Gene3D" id="1.25.40.10">
    <property type="entry name" value="Tetratricopeptide repeat domain"/>
    <property type="match status" value="3"/>
</dbReference>
<comment type="caution">
    <text evidence="10">The sequence shown here is derived from an EMBL/GenBank/DDBJ whole genome shotgun (WGS) entry which is preliminary data.</text>
</comment>
<evidence type="ECO:0000256" key="3">
    <source>
        <dbReference type="ARBA" id="ARBA00022679"/>
    </source>
</evidence>
<dbReference type="InterPro" id="IPR011990">
    <property type="entry name" value="TPR-like_helical_dom_sf"/>
</dbReference>
<feature type="transmembrane region" description="Helical" evidence="8">
    <location>
        <begin position="280"/>
        <end position="300"/>
    </location>
</feature>
<proteinExistence type="inferred from homology"/>
<evidence type="ECO:0000313" key="10">
    <source>
        <dbReference type="EMBL" id="HJH50229.1"/>
    </source>
</evidence>
<dbReference type="GO" id="GO:0004674">
    <property type="term" value="F:protein serine/threonine kinase activity"/>
    <property type="evidence" value="ECO:0007669"/>
    <property type="project" value="UniProtKB-EC"/>
</dbReference>
<dbReference type="PROSITE" id="PS50011">
    <property type="entry name" value="PROTEIN_KINASE_DOM"/>
    <property type="match status" value="1"/>
</dbReference>
<organism evidence="10 11">
    <name type="scientific">Merdimonas faecis</name>
    <dbReference type="NCBI Taxonomy" id="1653435"/>
    <lineage>
        <taxon>Bacteria</taxon>
        <taxon>Bacillati</taxon>
        <taxon>Bacillota</taxon>
        <taxon>Clostridia</taxon>
        <taxon>Lachnospirales</taxon>
        <taxon>Lachnospiraceae</taxon>
        <taxon>Merdimonas</taxon>
    </lineage>
</organism>
<dbReference type="InterPro" id="IPR050660">
    <property type="entry name" value="NEK_Ser/Thr_kinase"/>
</dbReference>
<dbReference type="InterPro" id="IPR019734">
    <property type="entry name" value="TPR_rpt"/>
</dbReference>
<dbReference type="EC" id="2.7.11.1" evidence="2"/>
<evidence type="ECO:0000256" key="1">
    <source>
        <dbReference type="ARBA" id="ARBA00010886"/>
    </source>
</evidence>
<evidence type="ECO:0000313" key="11">
    <source>
        <dbReference type="Proteomes" id="UP000813420"/>
    </source>
</evidence>
<dbReference type="Pfam" id="PF00069">
    <property type="entry name" value="Pkinase"/>
    <property type="match status" value="1"/>
</dbReference>
<dbReference type="SUPFAM" id="SSF48452">
    <property type="entry name" value="TPR-like"/>
    <property type="match status" value="3"/>
</dbReference>
<evidence type="ECO:0000256" key="8">
    <source>
        <dbReference type="SAM" id="Phobius"/>
    </source>
</evidence>
<accession>A0A9D2VYD7</accession>
<comment type="similarity">
    <text evidence="1">Belongs to the protein kinase superfamily. NEK Ser/Thr protein kinase family. NIMA subfamily.</text>
</comment>
<dbReference type="RefSeq" id="WP_277272250.1">
    <property type="nucleotide sequence ID" value="NZ_DYXE01000073.1"/>
</dbReference>
<evidence type="ECO:0000256" key="2">
    <source>
        <dbReference type="ARBA" id="ARBA00012513"/>
    </source>
</evidence>
<sequence>MNRFEEFSNTYQILEKLGEGSGGVVYLAYHRRLQKEVVLKQIKSKGLSMADKRQEVDILKNLNHSFLPQVLDFLMMGDEVYTVMSYIPGKSLARLMREGARFTLGQLIRWGMQITSALNYLHSQRPPVIHGDIKPANIMLTPQGNICLIDFNISFFLDENAILGYTDGYSSPEQYIIALDSASERPIGNYRKIDEKADIYSVGATFYHLATGRRMRDYRDQIDYDLLVSRTSEAFAQIIAKAVEKDPNKRFNSAFEMFQAFQNVERKDGKYRALLKRQTAVRIALFACMAGFIVMGGLGIHTIRVERTDEYNDLVEKQEEYREAGDYEKQEETFEEASAILPSSLESYYQNACALYEQEAYQDCISFIEYDVEQNEKIDLMQPRMADIYYLEAESHMELENYENAVRTFDKLFQVGGFEEEYYRDYAIALAYNGESEKAQDALDEAVELGLTEDSVYYARGEIDRSLGELERAESDFQSCINISEDPEIKARAYVTLGDIYEEQGRDQDQRDILAEGHENLPVENQMILLQRLIQADMDLAERTGNSTYAAEAAALLQQVIEQGWDTYDTYDNLVVLHERMGNYQEAKNYLDQMVKKFGEDYNIYKRLAFLEIDYQETKSNAQRNYQTFAEYYQKAEKMYQKQLKNNDTDEEMQLLQNVYQQVAAGGWLN</sequence>
<reference evidence="10" key="2">
    <citation type="submission" date="2021-09" db="EMBL/GenBank/DDBJ databases">
        <authorList>
            <person name="Gilroy R."/>
        </authorList>
    </citation>
    <scope>NUCLEOTIDE SEQUENCE</scope>
    <source>
        <strain evidence="10">USAMLcec4-12693</strain>
    </source>
</reference>
<evidence type="ECO:0000259" key="9">
    <source>
        <dbReference type="PROSITE" id="PS50011"/>
    </source>
</evidence>
<dbReference type="Gene3D" id="1.10.510.10">
    <property type="entry name" value="Transferase(Phosphotransferase) domain 1"/>
    <property type="match status" value="1"/>
</dbReference>
<dbReference type="PANTHER" id="PTHR43671">
    <property type="entry name" value="SERINE/THREONINE-PROTEIN KINASE NEK"/>
    <property type="match status" value="1"/>
</dbReference>
<dbReference type="PROSITE" id="PS00107">
    <property type="entry name" value="PROTEIN_KINASE_ATP"/>
    <property type="match status" value="1"/>
</dbReference>
<evidence type="ECO:0000256" key="5">
    <source>
        <dbReference type="ARBA" id="ARBA00022777"/>
    </source>
</evidence>
<dbReference type="InterPro" id="IPR008271">
    <property type="entry name" value="Ser/Thr_kinase_AS"/>
</dbReference>
<evidence type="ECO:0000256" key="4">
    <source>
        <dbReference type="ARBA" id="ARBA00022741"/>
    </source>
</evidence>
<keyword evidence="8" id="KW-0812">Transmembrane</keyword>
<name>A0A9D2VYD7_9FIRM</name>
<dbReference type="AlphaFoldDB" id="A0A9D2VYD7"/>
<keyword evidence="4 7" id="KW-0547">Nucleotide-binding</keyword>
<dbReference type="SUPFAM" id="SSF56112">
    <property type="entry name" value="Protein kinase-like (PK-like)"/>
    <property type="match status" value="1"/>
</dbReference>
<dbReference type="EMBL" id="DYXE01000073">
    <property type="protein sequence ID" value="HJH50229.1"/>
    <property type="molecule type" value="Genomic_DNA"/>
</dbReference>
<protein>
    <recommendedName>
        <fullName evidence="2">non-specific serine/threonine protein kinase</fullName>
        <ecNumber evidence="2">2.7.11.1</ecNumber>
    </recommendedName>
</protein>